<keyword evidence="3" id="KW-1185">Reference proteome</keyword>
<protein>
    <submittedName>
        <fullName evidence="2">DUF4224 domain-containing protein</fullName>
    </submittedName>
</protein>
<dbReference type="RefSeq" id="WP_201095374.1">
    <property type="nucleotide sequence ID" value="NZ_CP067393.1"/>
</dbReference>
<dbReference type="AlphaFoldDB" id="A0A974NHW0"/>
<dbReference type="Pfam" id="PF13986">
    <property type="entry name" value="DUF4224"/>
    <property type="match status" value="1"/>
</dbReference>
<sequence length="67" mass="7932">MSEVLDEDDVFRLTRRKHTKPQREVLDAMGIRYFVHPVDNVIIIPKSSIQIEDKTKVKRQPKWNDNG</sequence>
<gene>
    <name evidence="2" type="ORF">JHT90_06540</name>
</gene>
<accession>A0A974NHW0</accession>
<dbReference type="InterPro" id="IPR025319">
    <property type="entry name" value="DUF4224"/>
</dbReference>
<name>A0A974NHW0_9GAMM</name>
<dbReference type="Proteomes" id="UP000595278">
    <property type="component" value="Chromosome"/>
</dbReference>
<evidence type="ECO:0000259" key="1">
    <source>
        <dbReference type="Pfam" id="PF13986"/>
    </source>
</evidence>
<organism evidence="2 3">
    <name type="scientific">Entomomonas asaccharolytica</name>
    <dbReference type="NCBI Taxonomy" id="2785331"/>
    <lineage>
        <taxon>Bacteria</taxon>
        <taxon>Pseudomonadati</taxon>
        <taxon>Pseudomonadota</taxon>
        <taxon>Gammaproteobacteria</taxon>
        <taxon>Pseudomonadales</taxon>
        <taxon>Pseudomonadaceae</taxon>
        <taxon>Entomomonas</taxon>
    </lineage>
</organism>
<proteinExistence type="predicted"/>
<evidence type="ECO:0000313" key="3">
    <source>
        <dbReference type="Proteomes" id="UP000595278"/>
    </source>
</evidence>
<reference evidence="2 3" key="1">
    <citation type="submission" date="2021-01" db="EMBL/GenBank/DDBJ databases">
        <title>Entomomonas sp. F2A isolated from a house cricket (Acheta domesticus).</title>
        <authorList>
            <person name="Spergser J."/>
            <person name="Busse H.-J."/>
        </authorList>
    </citation>
    <scope>NUCLEOTIDE SEQUENCE [LARGE SCALE GENOMIC DNA]</scope>
    <source>
        <strain evidence="2 3">F2A</strain>
    </source>
</reference>
<evidence type="ECO:0000313" key="2">
    <source>
        <dbReference type="EMBL" id="QQP86896.1"/>
    </source>
</evidence>
<dbReference type="KEGG" id="eaz:JHT90_06540"/>
<dbReference type="EMBL" id="CP067393">
    <property type="protein sequence ID" value="QQP86896.1"/>
    <property type="molecule type" value="Genomic_DNA"/>
</dbReference>
<feature type="domain" description="DUF4224" evidence="1">
    <location>
        <begin position="8"/>
        <end position="35"/>
    </location>
</feature>